<dbReference type="OMA" id="NIISGPH"/>
<sequence length="497" mass="54309">MSSSSSTSSLSSLSSNSSNYYKPKVALIGSGGLLGDATLTAFLSSEFSDYFAKPIRVITRNMDQPLPEHATFLRVDWDDDNVEEHLTRCLRGVSIVVNLLGYNPDAWDIVTRAACRVKPQLYIPPEFSFDHTVWDPRRIPIGSVVDDKRRQTEMARAAGIRTVQIFCGMIMENIISGPHTGVDFSARRRVMAVSTDSGSESAISFTSSWDVGRAIAAISTMPAGVLRGELDQVYISGDTSSWSKIAKLMNAQVTYVGASTFESQYIDHSSPIESFIRIAAADGQLHFPAQQSSRSRRGAPLNHNHLVDSMATKGWVKLSQVVRHFDKHEDNITQPGTSSPEDSSKATAFNKRKRDGSDSASVESNGSVADGKRALDENEQETPLERTADEETRETRSEAPATSAKPKNYQPRSSNANNTARSRRKRGRPTAAAAPAAANPKTATTATTTQPVAAFLLEKRVTRSMTKHQASPISTKNDRLETKNGALTGRNKRRRVG</sequence>
<dbReference type="SUPFAM" id="SSF51735">
    <property type="entry name" value="NAD(P)-binding Rossmann-fold domains"/>
    <property type="match status" value="1"/>
</dbReference>
<comment type="caution">
    <text evidence="4">The sequence shown here is derived from an EMBL/GenBank/DDBJ whole genome shotgun (WGS) entry which is preliminary data.</text>
</comment>
<dbReference type="OrthoDB" id="9974981at2759"/>
<dbReference type="GO" id="GO:0016491">
    <property type="term" value="F:oxidoreductase activity"/>
    <property type="evidence" value="ECO:0007669"/>
    <property type="project" value="UniProtKB-KW"/>
</dbReference>
<organism evidence="4 5">
    <name type="scientific">Dactylellina haptotyla (strain CBS 200.50)</name>
    <name type="common">Nematode-trapping fungus</name>
    <name type="synonym">Monacrosporium haptotylum</name>
    <dbReference type="NCBI Taxonomy" id="1284197"/>
    <lineage>
        <taxon>Eukaryota</taxon>
        <taxon>Fungi</taxon>
        <taxon>Dikarya</taxon>
        <taxon>Ascomycota</taxon>
        <taxon>Pezizomycotina</taxon>
        <taxon>Orbiliomycetes</taxon>
        <taxon>Orbiliales</taxon>
        <taxon>Orbiliaceae</taxon>
        <taxon>Dactylellina</taxon>
    </lineage>
</organism>
<keyword evidence="1" id="KW-0521">NADP</keyword>
<feature type="compositionally biased region" description="Low complexity" evidence="3">
    <location>
        <begin position="429"/>
        <end position="454"/>
    </location>
</feature>
<evidence type="ECO:0008006" key="6">
    <source>
        <dbReference type="Google" id="ProtNLM"/>
    </source>
</evidence>
<dbReference type="Gene3D" id="3.40.50.720">
    <property type="entry name" value="NAD(P)-binding Rossmann-like Domain"/>
    <property type="match status" value="1"/>
</dbReference>
<name>S8ADF3_DACHA</name>
<feature type="compositionally biased region" description="Polar residues" evidence="3">
    <location>
        <begin position="410"/>
        <end position="420"/>
    </location>
</feature>
<feature type="compositionally biased region" description="Basic and acidic residues" evidence="3">
    <location>
        <begin position="383"/>
        <end position="397"/>
    </location>
</feature>
<keyword evidence="2" id="KW-0560">Oxidoreductase</keyword>
<gene>
    <name evidence="4" type="ORF">H072_5074</name>
</gene>
<protein>
    <recommendedName>
        <fullName evidence="6">NmrA-like domain-containing protein</fullName>
    </recommendedName>
</protein>
<evidence type="ECO:0000256" key="2">
    <source>
        <dbReference type="ARBA" id="ARBA00023002"/>
    </source>
</evidence>
<evidence type="ECO:0000256" key="3">
    <source>
        <dbReference type="SAM" id="MobiDB-lite"/>
    </source>
</evidence>
<dbReference type="AlphaFoldDB" id="S8ADF3"/>
<feature type="compositionally biased region" description="Polar residues" evidence="3">
    <location>
        <begin position="358"/>
        <end position="367"/>
    </location>
</feature>
<feature type="compositionally biased region" description="Polar residues" evidence="3">
    <location>
        <begin position="463"/>
        <end position="475"/>
    </location>
</feature>
<dbReference type="PANTHER" id="PTHR47706:SF9">
    <property type="entry name" value="NMRA-LIKE DOMAIN-CONTAINING PROTEIN-RELATED"/>
    <property type="match status" value="1"/>
</dbReference>
<dbReference type="HOGENOM" id="CLU_548617_0_0_1"/>
<feature type="compositionally biased region" description="Polar residues" evidence="3">
    <location>
        <begin position="332"/>
        <end position="347"/>
    </location>
</feature>
<dbReference type="PANTHER" id="PTHR47706">
    <property type="entry name" value="NMRA-LIKE FAMILY PROTEIN"/>
    <property type="match status" value="1"/>
</dbReference>
<evidence type="ECO:0000256" key="1">
    <source>
        <dbReference type="ARBA" id="ARBA00022857"/>
    </source>
</evidence>
<dbReference type="STRING" id="1284197.S8ADF3"/>
<keyword evidence="5" id="KW-1185">Reference proteome</keyword>
<evidence type="ECO:0000313" key="5">
    <source>
        <dbReference type="Proteomes" id="UP000015100"/>
    </source>
</evidence>
<dbReference type="InterPro" id="IPR036291">
    <property type="entry name" value="NAD(P)-bd_dom_sf"/>
</dbReference>
<dbReference type="InterPro" id="IPR051609">
    <property type="entry name" value="NmrA/Isoflavone_reductase-like"/>
</dbReference>
<reference evidence="4 5" key="1">
    <citation type="journal article" date="2013" name="PLoS Genet.">
        <title>Genomic mechanisms accounting for the adaptation to parasitism in nematode-trapping fungi.</title>
        <authorList>
            <person name="Meerupati T."/>
            <person name="Andersson K.M."/>
            <person name="Friman E."/>
            <person name="Kumar D."/>
            <person name="Tunlid A."/>
            <person name="Ahren D."/>
        </authorList>
    </citation>
    <scope>NUCLEOTIDE SEQUENCE [LARGE SCALE GENOMIC DNA]</scope>
    <source>
        <strain evidence="4 5">CBS 200.50</strain>
    </source>
</reference>
<dbReference type="Proteomes" id="UP000015100">
    <property type="component" value="Unassembled WGS sequence"/>
</dbReference>
<accession>S8ADF3</accession>
<evidence type="ECO:0000313" key="4">
    <source>
        <dbReference type="EMBL" id="EPS41035.1"/>
    </source>
</evidence>
<proteinExistence type="predicted"/>
<feature type="region of interest" description="Disordered" evidence="3">
    <location>
        <begin position="328"/>
        <end position="497"/>
    </location>
</feature>
<reference evidence="5" key="2">
    <citation type="submission" date="2013-04" db="EMBL/GenBank/DDBJ databases">
        <title>Genomic mechanisms accounting for the adaptation to parasitism in nematode-trapping fungi.</title>
        <authorList>
            <person name="Ahren D.G."/>
        </authorList>
    </citation>
    <scope>NUCLEOTIDE SEQUENCE [LARGE SCALE GENOMIC DNA]</scope>
    <source>
        <strain evidence="5">CBS 200.50</strain>
    </source>
</reference>
<dbReference type="EMBL" id="AQGS01000263">
    <property type="protein sequence ID" value="EPS41035.1"/>
    <property type="molecule type" value="Genomic_DNA"/>
</dbReference>